<keyword evidence="6" id="KW-1185">Reference proteome</keyword>
<reference evidence="5 6" key="1">
    <citation type="submission" date="2019-07" db="EMBL/GenBank/DDBJ databases">
        <title>De Novo Assembly of kiwifruit Actinidia rufa.</title>
        <authorList>
            <person name="Sugita-Konishi S."/>
            <person name="Sato K."/>
            <person name="Mori E."/>
            <person name="Abe Y."/>
            <person name="Kisaki G."/>
            <person name="Hamano K."/>
            <person name="Suezawa K."/>
            <person name="Otani M."/>
            <person name="Fukuda T."/>
            <person name="Manabe T."/>
            <person name="Gomi K."/>
            <person name="Tabuchi M."/>
            <person name="Akimitsu K."/>
            <person name="Kataoka I."/>
        </authorList>
    </citation>
    <scope>NUCLEOTIDE SEQUENCE [LARGE SCALE GENOMIC DNA]</scope>
    <source>
        <strain evidence="6">cv. Fuchu</strain>
    </source>
</reference>
<dbReference type="InterPro" id="IPR008266">
    <property type="entry name" value="Tyr_kinase_AS"/>
</dbReference>
<feature type="compositionally biased region" description="Polar residues" evidence="3">
    <location>
        <begin position="212"/>
        <end position="223"/>
    </location>
</feature>
<evidence type="ECO:0000259" key="4">
    <source>
        <dbReference type="PROSITE" id="PS50011"/>
    </source>
</evidence>
<dbReference type="EMBL" id="BJWL01000028">
    <property type="protein sequence ID" value="GFZ19382.1"/>
    <property type="molecule type" value="Genomic_DNA"/>
</dbReference>
<dbReference type="PANTHER" id="PTHR27001">
    <property type="entry name" value="OS01G0253100 PROTEIN"/>
    <property type="match status" value="1"/>
</dbReference>
<dbReference type="GO" id="GO:0005524">
    <property type="term" value="F:ATP binding"/>
    <property type="evidence" value="ECO:0007669"/>
    <property type="project" value="UniProtKB-KW"/>
</dbReference>
<accession>A0A7J0H8F0</accession>
<dbReference type="PROSITE" id="PS00109">
    <property type="entry name" value="PROTEIN_KINASE_TYR"/>
    <property type="match status" value="1"/>
</dbReference>
<feature type="domain" description="Protein kinase" evidence="4">
    <location>
        <begin position="248"/>
        <end position="520"/>
    </location>
</feature>
<dbReference type="InterPro" id="IPR001245">
    <property type="entry name" value="Ser-Thr/Tyr_kinase_cat_dom"/>
</dbReference>
<sequence length="560" mass="63281">MMMREIERESGNERVVVVLDAFRASTERGGVAPLKYAMREVVRQNDEILVLTIVDSGADESPLTSVGCCCSMRDGRLDQFSSEGDSYISVVQEEISQRKDAFAQIFRPYYDICESIGVKFQVKIAASFQPQAWVVEEANNVNATWIVMERCFSGDKSFQMNGTQCNVSNYINTFQNLQIQISKKNIAEESHFDYLSPSFQIQYVPFPPLTSTSKEFGESSNKSKSPRKNGELTSTVNLGTRMPLQLSWEMVEEITCGFTGMTCVDETKSFKLYCGYLSDHHSQVLVKRFSSGQFDDVLEAEKKAASSMYHKNILGLIGYHKSDYATVLVHPFSRQGTLDKYLHGSKGRQVKLTFQEKIDTAIRIGQGVRYMHEECPRGPVVHRDLRPCNILMKADLEPLITGFGKAKWLQLDRASPISSNRFRLKNPSDIEALALVKSDIFQFGILLLRLFCRRFAPQNDGIFLEWARPLLTQMAYHKLLEEDVEYLDTYGVMRVMWAAAQCIEPRPILRPNISEVISLLKGETSCAVPSSPSSEGSPNVDLCAFNLSPYRVVNTVKEYS</sequence>
<comment type="caution">
    <text evidence="5">The sequence shown here is derived from an EMBL/GenBank/DDBJ whole genome shotgun (WGS) entry which is preliminary data.</text>
</comment>
<evidence type="ECO:0000256" key="3">
    <source>
        <dbReference type="SAM" id="MobiDB-lite"/>
    </source>
</evidence>
<evidence type="ECO:0000256" key="2">
    <source>
        <dbReference type="ARBA" id="ARBA00022840"/>
    </source>
</evidence>
<dbReference type="OrthoDB" id="1528077at2759"/>
<dbReference type="PROSITE" id="PS50011">
    <property type="entry name" value="PROTEIN_KINASE_DOM"/>
    <property type="match status" value="1"/>
</dbReference>
<dbReference type="Pfam" id="PF07714">
    <property type="entry name" value="PK_Tyr_Ser-Thr"/>
    <property type="match status" value="1"/>
</dbReference>
<dbReference type="AlphaFoldDB" id="A0A7J0H8F0"/>
<gene>
    <name evidence="5" type="ORF">Acr_28g0000870</name>
</gene>
<proteinExistence type="predicted"/>
<feature type="region of interest" description="Disordered" evidence="3">
    <location>
        <begin position="212"/>
        <end position="234"/>
    </location>
</feature>
<evidence type="ECO:0000256" key="1">
    <source>
        <dbReference type="ARBA" id="ARBA00022741"/>
    </source>
</evidence>
<keyword evidence="1" id="KW-0547">Nucleotide-binding</keyword>
<dbReference type="InterPro" id="IPR000719">
    <property type="entry name" value="Prot_kinase_dom"/>
</dbReference>
<name>A0A7J0H8F0_9ERIC</name>
<dbReference type="InterPro" id="IPR020635">
    <property type="entry name" value="Tyr_kinase_cat_dom"/>
</dbReference>
<dbReference type="Gene3D" id="3.30.200.20">
    <property type="entry name" value="Phosphorylase Kinase, domain 1"/>
    <property type="match status" value="1"/>
</dbReference>
<dbReference type="PANTHER" id="PTHR27001:SF801">
    <property type="entry name" value="INACTIVE PROTEIN KINASE SELMODRAFT_444075-LIKE"/>
    <property type="match status" value="1"/>
</dbReference>
<dbReference type="GO" id="GO:0005886">
    <property type="term" value="C:plasma membrane"/>
    <property type="evidence" value="ECO:0007669"/>
    <property type="project" value="TreeGrafter"/>
</dbReference>
<dbReference type="SMART" id="SM00219">
    <property type="entry name" value="TyrKc"/>
    <property type="match status" value="1"/>
</dbReference>
<keyword evidence="2" id="KW-0067">ATP-binding</keyword>
<protein>
    <recommendedName>
        <fullName evidence="4">Protein kinase domain-containing protein</fullName>
    </recommendedName>
</protein>
<dbReference type="Proteomes" id="UP000585474">
    <property type="component" value="Unassembled WGS sequence"/>
</dbReference>
<evidence type="ECO:0000313" key="6">
    <source>
        <dbReference type="Proteomes" id="UP000585474"/>
    </source>
</evidence>
<dbReference type="SUPFAM" id="SSF56112">
    <property type="entry name" value="Protein kinase-like (PK-like)"/>
    <property type="match status" value="1"/>
</dbReference>
<dbReference type="InterPro" id="IPR011009">
    <property type="entry name" value="Kinase-like_dom_sf"/>
</dbReference>
<dbReference type="Gene3D" id="1.10.510.10">
    <property type="entry name" value="Transferase(Phosphotransferase) domain 1"/>
    <property type="match status" value="1"/>
</dbReference>
<evidence type="ECO:0000313" key="5">
    <source>
        <dbReference type="EMBL" id="GFZ19382.1"/>
    </source>
</evidence>
<dbReference type="GO" id="GO:0004713">
    <property type="term" value="F:protein tyrosine kinase activity"/>
    <property type="evidence" value="ECO:0007669"/>
    <property type="project" value="InterPro"/>
</dbReference>
<organism evidence="5 6">
    <name type="scientific">Actinidia rufa</name>
    <dbReference type="NCBI Taxonomy" id="165716"/>
    <lineage>
        <taxon>Eukaryota</taxon>
        <taxon>Viridiplantae</taxon>
        <taxon>Streptophyta</taxon>
        <taxon>Embryophyta</taxon>
        <taxon>Tracheophyta</taxon>
        <taxon>Spermatophyta</taxon>
        <taxon>Magnoliopsida</taxon>
        <taxon>eudicotyledons</taxon>
        <taxon>Gunneridae</taxon>
        <taxon>Pentapetalae</taxon>
        <taxon>asterids</taxon>
        <taxon>Ericales</taxon>
        <taxon>Actinidiaceae</taxon>
        <taxon>Actinidia</taxon>
    </lineage>
</organism>